<name>A0A0F3MRN1_RICFI</name>
<evidence type="ECO:0000313" key="2">
    <source>
        <dbReference type="Proteomes" id="UP000033475"/>
    </source>
</evidence>
<evidence type="ECO:0000313" key="1">
    <source>
        <dbReference type="EMBL" id="KJV58400.1"/>
    </source>
</evidence>
<organism evidence="1 2">
    <name type="scientific">Rickettsia felis str. Pedreira</name>
    <dbReference type="NCBI Taxonomy" id="1359196"/>
    <lineage>
        <taxon>Bacteria</taxon>
        <taxon>Pseudomonadati</taxon>
        <taxon>Pseudomonadota</taxon>
        <taxon>Alphaproteobacteria</taxon>
        <taxon>Rickettsiales</taxon>
        <taxon>Rickettsiaceae</taxon>
        <taxon>Rickettsieae</taxon>
        <taxon>Rickettsia</taxon>
        <taxon>spotted fever group</taxon>
    </lineage>
</organism>
<protein>
    <submittedName>
        <fullName evidence="1">Uncharacterized protein</fullName>
    </submittedName>
</protein>
<dbReference type="Proteomes" id="UP000033475">
    <property type="component" value="Unassembled WGS sequence"/>
</dbReference>
<dbReference type="EMBL" id="LANQ01000001">
    <property type="protein sequence ID" value="KJV58400.1"/>
    <property type="molecule type" value="Genomic_DNA"/>
</dbReference>
<accession>A0A0F3MRN1</accession>
<sequence length="40" mass="4817">MREELHSNLTKQSSKKFCKSEFFYYFSWIAVLPTVARNDD</sequence>
<proteinExistence type="predicted"/>
<gene>
    <name evidence="1" type="ORF">RFEPED_0781</name>
</gene>
<comment type="caution">
    <text evidence="1">The sequence shown here is derived from an EMBL/GenBank/DDBJ whole genome shotgun (WGS) entry which is preliminary data.</text>
</comment>
<reference evidence="1 2" key="1">
    <citation type="submission" date="2015-01" db="EMBL/GenBank/DDBJ databases">
        <title>Genome Sequencing of Rickettsiales.</title>
        <authorList>
            <person name="Daugherty S.C."/>
            <person name="Su Q."/>
            <person name="Abolude K."/>
            <person name="Beier-Sexton M."/>
            <person name="Carlyon J.A."/>
            <person name="Carter R."/>
            <person name="Day N.P."/>
            <person name="Dumler S.J."/>
            <person name="Dyachenko V."/>
            <person name="Godinez A."/>
            <person name="Kurtti T.J."/>
            <person name="Lichay M."/>
            <person name="Mullins K.E."/>
            <person name="Ott S."/>
            <person name="Pappas-Brown V."/>
            <person name="Paris D.H."/>
            <person name="Patel P."/>
            <person name="Richards A.L."/>
            <person name="Sadzewicz L."/>
            <person name="Sears K."/>
            <person name="Seidman D."/>
            <person name="Sengamalay N."/>
            <person name="Stenos J."/>
            <person name="Tallon L.J."/>
            <person name="Vincent G."/>
            <person name="Fraser C.M."/>
            <person name="Munderloh U."/>
            <person name="Dunning-Hotopp J.C."/>
        </authorList>
    </citation>
    <scope>NUCLEOTIDE SEQUENCE [LARGE SCALE GENOMIC DNA]</scope>
    <source>
        <strain evidence="1 2">Pedreira</strain>
    </source>
</reference>
<dbReference type="PATRIC" id="fig|1359196.3.peg.762"/>
<dbReference type="AlphaFoldDB" id="A0A0F3MRN1"/>